<feature type="region of interest" description="Disordered" evidence="1">
    <location>
        <begin position="1"/>
        <end position="72"/>
    </location>
</feature>
<feature type="compositionally biased region" description="Low complexity" evidence="1">
    <location>
        <begin position="29"/>
        <end position="49"/>
    </location>
</feature>
<accession>A0A841E5X3</accession>
<keyword evidence="3" id="KW-1185">Reference proteome</keyword>
<organism evidence="2 3">
    <name type="scientific">Streptomonospora salina</name>
    <dbReference type="NCBI Taxonomy" id="104205"/>
    <lineage>
        <taxon>Bacteria</taxon>
        <taxon>Bacillati</taxon>
        <taxon>Actinomycetota</taxon>
        <taxon>Actinomycetes</taxon>
        <taxon>Streptosporangiales</taxon>
        <taxon>Nocardiopsidaceae</taxon>
        <taxon>Streptomonospora</taxon>
    </lineage>
</organism>
<evidence type="ECO:0000256" key="1">
    <source>
        <dbReference type="SAM" id="MobiDB-lite"/>
    </source>
</evidence>
<evidence type="ECO:0000313" key="2">
    <source>
        <dbReference type="EMBL" id="MBB5997854.1"/>
    </source>
</evidence>
<reference evidence="2 3" key="1">
    <citation type="submission" date="2020-08" db="EMBL/GenBank/DDBJ databases">
        <title>Sequencing the genomes of 1000 actinobacteria strains.</title>
        <authorList>
            <person name="Klenk H.-P."/>
        </authorList>
    </citation>
    <scope>NUCLEOTIDE SEQUENCE [LARGE SCALE GENOMIC DNA]</scope>
    <source>
        <strain evidence="2 3">DSM 44593</strain>
    </source>
</reference>
<dbReference type="EMBL" id="JACHLY010000001">
    <property type="protein sequence ID" value="MBB5997854.1"/>
    <property type="molecule type" value="Genomic_DNA"/>
</dbReference>
<gene>
    <name evidence="2" type="ORF">HNR25_001605</name>
</gene>
<name>A0A841E5X3_9ACTN</name>
<feature type="compositionally biased region" description="Basic and acidic residues" evidence="1">
    <location>
        <begin position="1"/>
        <end position="10"/>
    </location>
</feature>
<dbReference type="Proteomes" id="UP000578077">
    <property type="component" value="Unassembled WGS sequence"/>
</dbReference>
<proteinExistence type="predicted"/>
<evidence type="ECO:0000313" key="3">
    <source>
        <dbReference type="Proteomes" id="UP000578077"/>
    </source>
</evidence>
<dbReference type="AlphaFoldDB" id="A0A841E5X3"/>
<protein>
    <submittedName>
        <fullName evidence="2">Uncharacterized protein</fullName>
    </submittedName>
</protein>
<sequence length="100" mass="10160">MSENVRDRPGWRVAPPNGRRGAARVRPYVAGRSAPAPARASVHSGLAPARPVPPAPMAGAVPPGGGLDDVRAGLAGPVRRLLDARPDLGRPVPGDLLAGV</sequence>
<comment type="caution">
    <text evidence="2">The sequence shown here is derived from an EMBL/GenBank/DDBJ whole genome shotgun (WGS) entry which is preliminary data.</text>
</comment>